<evidence type="ECO:0000313" key="2">
    <source>
        <dbReference type="Proteomes" id="UP000515154"/>
    </source>
</evidence>
<organism evidence="2 3">
    <name type="scientific">Octopus sinensis</name>
    <name type="common">East Asian common octopus</name>
    <dbReference type="NCBI Taxonomy" id="2607531"/>
    <lineage>
        <taxon>Eukaryota</taxon>
        <taxon>Metazoa</taxon>
        <taxon>Spiralia</taxon>
        <taxon>Lophotrochozoa</taxon>
        <taxon>Mollusca</taxon>
        <taxon>Cephalopoda</taxon>
        <taxon>Coleoidea</taxon>
        <taxon>Octopodiformes</taxon>
        <taxon>Octopoda</taxon>
        <taxon>Incirrata</taxon>
        <taxon>Octopodidae</taxon>
        <taxon>Octopus</taxon>
    </lineage>
</organism>
<dbReference type="KEGG" id="osn:118765790"/>
<dbReference type="RefSeq" id="XP_036364186.1">
    <property type="nucleotide sequence ID" value="XM_036508293.1"/>
</dbReference>
<dbReference type="Gene3D" id="3.40.50.150">
    <property type="entry name" value="Vaccinia Virus protein VP39"/>
    <property type="match status" value="1"/>
</dbReference>
<evidence type="ECO:0000256" key="1">
    <source>
        <dbReference type="SAM" id="Phobius"/>
    </source>
</evidence>
<keyword evidence="2" id="KW-1185">Reference proteome</keyword>
<keyword evidence="1" id="KW-0472">Membrane</keyword>
<gene>
    <name evidence="3" type="primary">LOC118765790</name>
</gene>
<reference evidence="3" key="1">
    <citation type="submission" date="2025-08" db="UniProtKB">
        <authorList>
            <consortium name="RefSeq"/>
        </authorList>
    </citation>
    <scope>IDENTIFICATION</scope>
</reference>
<accession>A0A7E6F8T6</accession>
<proteinExistence type="predicted"/>
<dbReference type="AlphaFoldDB" id="A0A7E6F8T6"/>
<feature type="transmembrane region" description="Helical" evidence="1">
    <location>
        <begin position="16"/>
        <end position="33"/>
    </location>
</feature>
<sequence>MSSEDSTDAGISSNPFAVFILILFGIVLLVYLLSNPIKQALDTCRLKFLSFVLARYWCMVLEKYKEELDNFFQPLHMKKKEISENLDVLEIGIGDGTNFPYYPEGCNVHALDIDDTCEAVVQNNIKKYPHLMFKKFYCSFL</sequence>
<dbReference type="SUPFAM" id="SSF53335">
    <property type="entry name" value="S-adenosyl-L-methionine-dependent methyltransferases"/>
    <property type="match status" value="1"/>
</dbReference>
<keyword evidence="1" id="KW-1133">Transmembrane helix</keyword>
<dbReference type="InterPro" id="IPR029063">
    <property type="entry name" value="SAM-dependent_MTases_sf"/>
</dbReference>
<evidence type="ECO:0000313" key="3">
    <source>
        <dbReference type="RefSeq" id="XP_036364186.1"/>
    </source>
</evidence>
<keyword evidence="1" id="KW-0812">Transmembrane</keyword>
<protein>
    <submittedName>
        <fullName evidence="3">Methyltransferase-like protein 7B</fullName>
    </submittedName>
</protein>
<name>A0A7E6F8T6_9MOLL</name>
<dbReference type="Proteomes" id="UP000515154">
    <property type="component" value="Linkage group LG13"/>
</dbReference>